<protein>
    <submittedName>
        <fullName evidence="2">Uncharacterized protein</fullName>
    </submittedName>
</protein>
<name>A0ABP1PLB1_9HEXA</name>
<proteinExistence type="predicted"/>
<reference evidence="2 3" key="1">
    <citation type="submission" date="2024-08" db="EMBL/GenBank/DDBJ databases">
        <authorList>
            <person name="Cucini C."/>
            <person name="Frati F."/>
        </authorList>
    </citation>
    <scope>NUCLEOTIDE SEQUENCE [LARGE SCALE GENOMIC DNA]</scope>
</reference>
<gene>
    <name evidence="2" type="ORF">ODALV1_LOCUS1297</name>
</gene>
<dbReference type="EMBL" id="CAXLJM020000004">
    <property type="protein sequence ID" value="CAL8070552.1"/>
    <property type="molecule type" value="Genomic_DNA"/>
</dbReference>
<evidence type="ECO:0000256" key="1">
    <source>
        <dbReference type="SAM" id="MobiDB-lite"/>
    </source>
</evidence>
<evidence type="ECO:0000313" key="2">
    <source>
        <dbReference type="EMBL" id="CAL8070552.1"/>
    </source>
</evidence>
<sequence>MFYIVEFTDEKACEIVPESWFLNGNCAWPNSNDSAKIRSAVQKSRPPKRSWRLHAFRVLHRYETYELALGQLDYAMQESDLSDYETARKKRKPDREEPNDEYIQQHEVVDPEPVARVPTMQLLKDAFPTSKWEIYKLSPVKSCPTGRELRSS</sequence>
<evidence type="ECO:0000313" key="3">
    <source>
        <dbReference type="Proteomes" id="UP001642540"/>
    </source>
</evidence>
<feature type="region of interest" description="Disordered" evidence="1">
    <location>
        <begin position="85"/>
        <end position="110"/>
    </location>
</feature>
<organism evidence="2 3">
    <name type="scientific">Orchesella dallaii</name>
    <dbReference type="NCBI Taxonomy" id="48710"/>
    <lineage>
        <taxon>Eukaryota</taxon>
        <taxon>Metazoa</taxon>
        <taxon>Ecdysozoa</taxon>
        <taxon>Arthropoda</taxon>
        <taxon>Hexapoda</taxon>
        <taxon>Collembola</taxon>
        <taxon>Entomobryomorpha</taxon>
        <taxon>Entomobryoidea</taxon>
        <taxon>Orchesellidae</taxon>
        <taxon>Orchesellinae</taxon>
        <taxon>Orchesella</taxon>
    </lineage>
</organism>
<dbReference type="Proteomes" id="UP001642540">
    <property type="component" value="Unassembled WGS sequence"/>
</dbReference>
<comment type="caution">
    <text evidence="2">The sequence shown here is derived from an EMBL/GenBank/DDBJ whole genome shotgun (WGS) entry which is preliminary data.</text>
</comment>
<accession>A0ABP1PLB1</accession>
<keyword evidence="3" id="KW-1185">Reference proteome</keyword>